<evidence type="ECO:0000313" key="2">
    <source>
        <dbReference type="Proteomes" id="UP000663852"/>
    </source>
</evidence>
<organism evidence="1 2">
    <name type="scientific">Adineta ricciae</name>
    <name type="common">Rotifer</name>
    <dbReference type="NCBI Taxonomy" id="249248"/>
    <lineage>
        <taxon>Eukaryota</taxon>
        <taxon>Metazoa</taxon>
        <taxon>Spiralia</taxon>
        <taxon>Gnathifera</taxon>
        <taxon>Rotifera</taxon>
        <taxon>Eurotatoria</taxon>
        <taxon>Bdelloidea</taxon>
        <taxon>Adinetida</taxon>
        <taxon>Adinetidae</taxon>
        <taxon>Adineta</taxon>
    </lineage>
</organism>
<sequence>MNDLICEKNIFIYLLFNCTSAQNNYDQRIQSDLYSFGKSIRNARHNLSTIVIIELVKRRDSACKMQSS</sequence>
<gene>
    <name evidence="1" type="ORF">EDS130_LOCUS34107</name>
</gene>
<reference evidence="1" key="1">
    <citation type="submission" date="2021-02" db="EMBL/GenBank/DDBJ databases">
        <authorList>
            <person name="Nowell W R."/>
        </authorList>
    </citation>
    <scope>NUCLEOTIDE SEQUENCE</scope>
</reference>
<proteinExistence type="predicted"/>
<accession>A0A815IBA2</accession>
<comment type="caution">
    <text evidence="1">The sequence shown here is derived from an EMBL/GenBank/DDBJ whole genome shotgun (WGS) entry which is preliminary data.</text>
</comment>
<protein>
    <submittedName>
        <fullName evidence="1">Uncharacterized protein</fullName>
    </submittedName>
</protein>
<evidence type="ECO:0000313" key="1">
    <source>
        <dbReference type="EMBL" id="CAF1366176.1"/>
    </source>
</evidence>
<name>A0A815IBA2_ADIRI</name>
<dbReference type="AlphaFoldDB" id="A0A815IBA2"/>
<dbReference type="Proteomes" id="UP000663852">
    <property type="component" value="Unassembled WGS sequence"/>
</dbReference>
<dbReference type="EMBL" id="CAJNOJ010000281">
    <property type="protein sequence ID" value="CAF1366176.1"/>
    <property type="molecule type" value="Genomic_DNA"/>
</dbReference>